<dbReference type="PANTHER" id="PTHR37534">
    <property type="entry name" value="TRANSCRIPTIONAL ACTIVATOR PROTEIN UGA3"/>
    <property type="match status" value="1"/>
</dbReference>
<sequence>MVNAAVLPHRFEPENTETESMAPTPPTPTSGLGKAKLKRAKTGCLGCRTKRRKCDEGKPVCQRCLASGSKCEYAAKFVFLEKNNFTIGTGGVEPAGSSNPASASPSPDRYPQIPSSTPRAVSIGFETTSDFQSRETGSIGKSSIEPVHHPIGSTQKSTQHPNSGLIDAGEVPTERSPGPVFLPERGSRVFHPEPARSGSLGSNPSHTPECDPFITSVPAGTPATDGFKIALDALLSLGTNPNFASPADSCDVITPGLTPGSSSSAHGGRRNANLRKELREVNLLRMYRYYIAPWLDICDLGQTFGVVVARTALSCLSVASSLFELSSLCAGQPVAHLLGSSPWDWSRDESWNSCGPWETQESMASFWLLLRQNLCVTILKTGRIFVPPDTEIPWPNPGREDDLFRKSQEAVVLCAEAIGLASRGSPSQSPMASPGPYSGDLRERWERLAALLEKWYRDRICELLPVFDQDMGGRSNSLFPTIVLTNGASAMANQLYHTAMMFMLLTKPRTLRLAPASPLTHAQRVCGIALHNDRRECWDINTLYSTGLCI</sequence>
<dbReference type="InterPro" id="IPR001138">
    <property type="entry name" value="Zn2Cys6_DnaBD"/>
</dbReference>
<protein>
    <recommendedName>
        <fullName evidence="3">Zn(2)-C6 fungal-type domain-containing protein</fullName>
    </recommendedName>
</protein>
<comment type="caution">
    <text evidence="4">The sequence shown here is derived from an EMBL/GenBank/DDBJ whole genome shotgun (WGS) entry which is preliminary data.</text>
</comment>
<dbReference type="GO" id="GO:0000976">
    <property type="term" value="F:transcription cis-regulatory region binding"/>
    <property type="evidence" value="ECO:0007669"/>
    <property type="project" value="TreeGrafter"/>
</dbReference>
<evidence type="ECO:0000256" key="2">
    <source>
        <dbReference type="SAM" id="MobiDB-lite"/>
    </source>
</evidence>
<feature type="domain" description="Zn(2)-C6 fungal-type" evidence="3">
    <location>
        <begin position="43"/>
        <end position="73"/>
    </location>
</feature>
<feature type="compositionally biased region" description="Basic and acidic residues" evidence="2">
    <location>
        <begin position="185"/>
        <end position="194"/>
    </location>
</feature>
<proteinExistence type="predicted"/>
<dbReference type="InterPro" id="IPR036864">
    <property type="entry name" value="Zn2-C6_fun-type_DNA-bd_sf"/>
</dbReference>
<accession>A0AAD5RPN0</accession>
<name>A0AAD5RPN0_9PEZI</name>
<feature type="region of interest" description="Disordered" evidence="2">
    <location>
        <begin position="1"/>
        <end position="35"/>
    </location>
</feature>
<dbReference type="GO" id="GO:0008270">
    <property type="term" value="F:zinc ion binding"/>
    <property type="evidence" value="ECO:0007669"/>
    <property type="project" value="InterPro"/>
</dbReference>
<dbReference type="AlphaFoldDB" id="A0AAD5RPN0"/>
<dbReference type="SMART" id="SM00066">
    <property type="entry name" value="GAL4"/>
    <property type="match status" value="1"/>
</dbReference>
<evidence type="ECO:0000256" key="1">
    <source>
        <dbReference type="ARBA" id="ARBA00023242"/>
    </source>
</evidence>
<organism evidence="4 5">
    <name type="scientific">Zalerion maritima</name>
    <dbReference type="NCBI Taxonomy" id="339359"/>
    <lineage>
        <taxon>Eukaryota</taxon>
        <taxon>Fungi</taxon>
        <taxon>Dikarya</taxon>
        <taxon>Ascomycota</taxon>
        <taxon>Pezizomycotina</taxon>
        <taxon>Sordariomycetes</taxon>
        <taxon>Lulworthiomycetidae</taxon>
        <taxon>Lulworthiales</taxon>
        <taxon>Lulworthiaceae</taxon>
        <taxon>Zalerion</taxon>
    </lineage>
</organism>
<dbReference type="GO" id="GO:0000981">
    <property type="term" value="F:DNA-binding transcription factor activity, RNA polymerase II-specific"/>
    <property type="evidence" value="ECO:0007669"/>
    <property type="project" value="InterPro"/>
</dbReference>
<dbReference type="PANTHER" id="PTHR37534:SF2">
    <property type="entry name" value="N-ACETYLTRANSFERASE DOMAIN-CONTAINING PROTEIN"/>
    <property type="match status" value="1"/>
</dbReference>
<feature type="compositionally biased region" description="Low complexity" evidence="2">
    <location>
        <begin position="94"/>
        <end position="107"/>
    </location>
</feature>
<reference evidence="4" key="1">
    <citation type="submission" date="2022-07" db="EMBL/GenBank/DDBJ databases">
        <title>Draft genome sequence of Zalerion maritima ATCC 34329, a (micro)plastics degrading marine fungus.</title>
        <authorList>
            <person name="Paco A."/>
            <person name="Goncalves M.F.M."/>
            <person name="Rocha-Santos T.A.P."/>
            <person name="Alves A."/>
        </authorList>
    </citation>
    <scope>NUCLEOTIDE SEQUENCE</scope>
    <source>
        <strain evidence="4">ATCC 34329</strain>
    </source>
</reference>
<dbReference type="GO" id="GO:0005634">
    <property type="term" value="C:nucleus"/>
    <property type="evidence" value="ECO:0007669"/>
    <property type="project" value="TreeGrafter"/>
</dbReference>
<dbReference type="PROSITE" id="PS50048">
    <property type="entry name" value="ZN2_CY6_FUNGAL_2"/>
    <property type="match status" value="1"/>
</dbReference>
<dbReference type="SUPFAM" id="SSF57701">
    <property type="entry name" value="Zn2/Cys6 DNA-binding domain"/>
    <property type="match status" value="1"/>
</dbReference>
<keyword evidence="5" id="KW-1185">Reference proteome</keyword>
<feature type="region of interest" description="Disordered" evidence="2">
    <location>
        <begin position="91"/>
        <end position="210"/>
    </location>
</feature>
<evidence type="ECO:0000313" key="4">
    <source>
        <dbReference type="EMBL" id="KAJ2896014.1"/>
    </source>
</evidence>
<dbReference type="GO" id="GO:0045944">
    <property type="term" value="P:positive regulation of transcription by RNA polymerase II"/>
    <property type="evidence" value="ECO:0007669"/>
    <property type="project" value="TreeGrafter"/>
</dbReference>
<dbReference type="EMBL" id="JAKWBI020000361">
    <property type="protein sequence ID" value="KAJ2896014.1"/>
    <property type="molecule type" value="Genomic_DNA"/>
</dbReference>
<dbReference type="Pfam" id="PF00172">
    <property type="entry name" value="Zn_clus"/>
    <property type="match status" value="1"/>
</dbReference>
<dbReference type="Proteomes" id="UP001201980">
    <property type="component" value="Unassembled WGS sequence"/>
</dbReference>
<dbReference type="PROSITE" id="PS00463">
    <property type="entry name" value="ZN2_CY6_FUNGAL_1"/>
    <property type="match status" value="1"/>
</dbReference>
<evidence type="ECO:0000313" key="5">
    <source>
        <dbReference type="Proteomes" id="UP001201980"/>
    </source>
</evidence>
<feature type="compositionally biased region" description="Polar residues" evidence="2">
    <location>
        <begin position="152"/>
        <end position="162"/>
    </location>
</feature>
<evidence type="ECO:0000259" key="3">
    <source>
        <dbReference type="PROSITE" id="PS50048"/>
    </source>
</evidence>
<dbReference type="Gene3D" id="4.10.240.10">
    <property type="entry name" value="Zn(2)-C6 fungal-type DNA-binding domain"/>
    <property type="match status" value="1"/>
</dbReference>
<keyword evidence="1" id="KW-0539">Nucleus</keyword>
<dbReference type="CDD" id="cd00067">
    <property type="entry name" value="GAL4"/>
    <property type="match status" value="1"/>
</dbReference>
<feature type="compositionally biased region" description="Polar residues" evidence="2">
    <location>
        <begin position="113"/>
        <end position="141"/>
    </location>
</feature>
<gene>
    <name evidence="4" type="ORF">MKZ38_005986</name>
</gene>